<dbReference type="SUPFAM" id="SSF55874">
    <property type="entry name" value="ATPase domain of HSP90 chaperone/DNA topoisomerase II/histidine kinase"/>
    <property type="match status" value="1"/>
</dbReference>
<evidence type="ECO:0000256" key="9">
    <source>
        <dbReference type="ARBA" id="ARBA00022840"/>
    </source>
</evidence>
<feature type="transmembrane region" description="Helical" evidence="10">
    <location>
        <begin position="57"/>
        <end position="76"/>
    </location>
</feature>
<accession>A0A328ALA5</accession>
<keyword evidence="10" id="KW-1133">Transmembrane helix</keyword>
<dbReference type="Gene3D" id="3.30.565.10">
    <property type="entry name" value="Histidine kinase-like ATPase, C-terminal domain"/>
    <property type="match status" value="1"/>
</dbReference>
<name>A0A328ALA5_9CAUL</name>
<dbReference type="PRINTS" id="PR00344">
    <property type="entry name" value="BCTRLSENSOR"/>
</dbReference>
<evidence type="ECO:0000256" key="10">
    <source>
        <dbReference type="SAM" id="Phobius"/>
    </source>
</evidence>
<dbReference type="Pfam" id="PF25323">
    <property type="entry name" value="6TM_PilS"/>
    <property type="match status" value="1"/>
</dbReference>
<dbReference type="EC" id="2.7.13.3" evidence="3"/>
<keyword evidence="4" id="KW-1003">Cell membrane</keyword>
<evidence type="ECO:0000313" key="13">
    <source>
        <dbReference type="Proteomes" id="UP000249254"/>
    </source>
</evidence>
<dbReference type="InterPro" id="IPR003661">
    <property type="entry name" value="HisK_dim/P_dom"/>
</dbReference>
<keyword evidence="10" id="KW-0472">Membrane</keyword>
<evidence type="ECO:0000256" key="2">
    <source>
        <dbReference type="ARBA" id="ARBA00004651"/>
    </source>
</evidence>
<dbReference type="CDD" id="cd00082">
    <property type="entry name" value="HisKA"/>
    <property type="match status" value="1"/>
</dbReference>
<dbReference type="InterPro" id="IPR004358">
    <property type="entry name" value="Sig_transdc_His_kin-like_C"/>
</dbReference>
<dbReference type="PANTHER" id="PTHR44936:SF10">
    <property type="entry name" value="SENSOR PROTEIN RSTB"/>
    <property type="match status" value="1"/>
</dbReference>
<gene>
    <name evidence="12" type="ORF">DJ017_14835</name>
</gene>
<dbReference type="GO" id="GO:0005524">
    <property type="term" value="F:ATP binding"/>
    <property type="evidence" value="ECO:0007669"/>
    <property type="project" value="UniProtKB-KW"/>
</dbReference>
<dbReference type="GO" id="GO:0000155">
    <property type="term" value="F:phosphorelay sensor kinase activity"/>
    <property type="evidence" value="ECO:0007669"/>
    <property type="project" value="InterPro"/>
</dbReference>
<sequence>MIPTADDPRLTRDQAPLAAATARKNLLQLVQLRWIAVLGQIVTIGVVEFGLKVDLPLAAMGLVLAVFVAGNTVSVMRLRWPNPVTNRELFVTLSFDALVLTALLYLSGGPTNPFTSLYLLQVILGAVLLEAWAVWGMVGVAMLCFLGLTAAYRPLVLPPGGPDLFTLYIAGAIVGFGLDAVLLVIFISRINANLRLRDARLAALRQRAAEEDHIVRMGLLASGAAHELGTPLATLDVILGDWRRMPKLARDKELAQEIEDMRSEVARCKQIVTGVLLSAGEARAENAGAASLKSYLAGVFEEWRDRRGPAVAGYEDGLAADPLVVADSALKQAITNLLDNALDASPDGVWMRSRLDGDQLTIRVQDAGPGFPTEILTGLGKPYQSTKGKAGGGLGLFLVVNVVRKLGGRVSARNRDTGGAEVTLSLPLSALSIEAPA</sequence>
<feature type="domain" description="Histidine kinase" evidence="11">
    <location>
        <begin position="223"/>
        <end position="430"/>
    </location>
</feature>
<dbReference type="RefSeq" id="WP_111529440.1">
    <property type="nucleotide sequence ID" value="NZ_JBHRSG010000003.1"/>
</dbReference>
<feature type="transmembrane region" description="Helical" evidence="10">
    <location>
        <begin position="88"/>
        <end position="107"/>
    </location>
</feature>
<keyword evidence="6" id="KW-0808">Transferase</keyword>
<dbReference type="Pfam" id="PF02518">
    <property type="entry name" value="HATPase_c"/>
    <property type="match status" value="1"/>
</dbReference>
<evidence type="ECO:0000256" key="6">
    <source>
        <dbReference type="ARBA" id="ARBA00022679"/>
    </source>
</evidence>
<keyword evidence="7" id="KW-0547">Nucleotide-binding</keyword>
<dbReference type="InterPro" id="IPR005467">
    <property type="entry name" value="His_kinase_dom"/>
</dbReference>
<organism evidence="12 13">
    <name type="scientific">Phenylobacterium soli</name>
    <dbReference type="NCBI Taxonomy" id="2170551"/>
    <lineage>
        <taxon>Bacteria</taxon>
        <taxon>Pseudomonadati</taxon>
        <taxon>Pseudomonadota</taxon>
        <taxon>Alphaproteobacteria</taxon>
        <taxon>Caulobacterales</taxon>
        <taxon>Caulobacteraceae</taxon>
        <taxon>Phenylobacterium</taxon>
    </lineage>
</organism>
<dbReference type="GO" id="GO:0005886">
    <property type="term" value="C:plasma membrane"/>
    <property type="evidence" value="ECO:0007669"/>
    <property type="project" value="UniProtKB-SubCell"/>
</dbReference>
<evidence type="ECO:0000256" key="8">
    <source>
        <dbReference type="ARBA" id="ARBA00022777"/>
    </source>
</evidence>
<dbReference type="InterPro" id="IPR050980">
    <property type="entry name" value="2C_sensor_his_kinase"/>
</dbReference>
<dbReference type="AlphaFoldDB" id="A0A328ALA5"/>
<evidence type="ECO:0000256" key="3">
    <source>
        <dbReference type="ARBA" id="ARBA00012438"/>
    </source>
</evidence>
<evidence type="ECO:0000259" key="11">
    <source>
        <dbReference type="PROSITE" id="PS50109"/>
    </source>
</evidence>
<comment type="caution">
    <text evidence="12">The sequence shown here is derived from an EMBL/GenBank/DDBJ whole genome shotgun (WGS) entry which is preliminary data.</text>
</comment>
<evidence type="ECO:0000256" key="4">
    <source>
        <dbReference type="ARBA" id="ARBA00022475"/>
    </source>
</evidence>
<keyword evidence="10" id="KW-0812">Transmembrane</keyword>
<evidence type="ECO:0000313" key="12">
    <source>
        <dbReference type="EMBL" id="RAK55692.1"/>
    </source>
</evidence>
<dbReference type="EMBL" id="QFYQ01000001">
    <property type="protein sequence ID" value="RAK55692.1"/>
    <property type="molecule type" value="Genomic_DNA"/>
</dbReference>
<evidence type="ECO:0000256" key="5">
    <source>
        <dbReference type="ARBA" id="ARBA00022553"/>
    </source>
</evidence>
<evidence type="ECO:0000256" key="1">
    <source>
        <dbReference type="ARBA" id="ARBA00000085"/>
    </source>
</evidence>
<reference evidence="13" key="1">
    <citation type="submission" date="2018-05" db="EMBL/GenBank/DDBJ databases">
        <authorList>
            <person name="Li X."/>
        </authorList>
    </citation>
    <scope>NUCLEOTIDE SEQUENCE [LARGE SCALE GENOMIC DNA]</scope>
    <source>
        <strain evidence="13">LX32</strain>
    </source>
</reference>
<keyword evidence="13" id="KW-1185">Reference proteome</keyword>
<dbReference type="SMART" id="SM00387">
    <property type="entry name" value="HATPase_c"/>
    <property type="match status" value="1"/>
</dbReference>
<dbReference type="Proteomes" id="UP000249254">
    <property type="component" value="Unassembled WGS sequence"/>
</dbReference>
<dbReference type="OrthoDB" id="9785252at2"/>
<dbReference type="InterPro" id="IPR036097">
    <property type="entry name" value="HisK_dim/P_sf"/>
</dbReference>
<keyword evidence="8 12" id="KW-0418">Kinase</keyword>
<keyword evidence="9" id="KW-0067">ATP-binding</keyword>
<dbReference type="Gene3D" id="1.10.287.130">
    <property type="match status" value="1"/>
</dbReference>
<dbReference type="InterPro" id="IPR036890">
    <property type="entry name" value="HATPase_C_sf"/>
</dbReference>
<dbReference type="InterPro" id="IPR003594">
    <property type="entry name" value="HATPase_dom"/>
</dbReference>
<comment type="subcellular location">
    <subcellularLocation>
        <location evidence="2">Cell membrane</location>
        <topology evidence="2">Multi-pass membrane protein</topology>
    </subcellularLocation>
</comment>
<comment type="catalytic activity">
    <reaction evidence="1">
        <text>ATP + protein L-histidine = ADP + protein N-phospho-L-histidine.</text>
        <dbReference type="EC" id="2.7.13.3"/>
    </reaction>
</comment>
<evidence type="ECO:0000256" key="7">
    <source>
        <dbReference type="ARBA" id="ARBA00022741"/>
    </source>
</evidence>
<protein>
    <recommendedName>
        <fullName evidence="3">histidine kinase</fullName>
        <ecNumber evidence="3">2.7.13.3</ecNumber>
    </recommendedName>
</protein>
<dbReference type="PANTHER" id="PTHR44936">
    <property type="entry name" value="SENSOR PROTEIN CREC"/>
    <property type="match status" value="1"/>
</dbReference>
<feature type="transmembrane region" description="Helical" evidence="10">
    <location>
        <begin position="119"/>
        <end position="152"/>
    </location>
</feature>
<dbReference type="SUPFAM" id="SSF47384">
    <property type="entry name" value="Homodimeric domain of signal transducing histidine kinase"/>
    <property type="match status" value="1"/>
</dbReference>
<dbReference type="PROSITE" id="PS50109">
    <property type="entry name" value="HIS_KIN"/>
    <property type="match status" value="1"/>
</dbReference>
<keyword evidence="5" id="KW-0597">Phosphoprotein</keyword>
<feature type="transmembrane region" description="Helical" evidence="10">
    <location>
        <begin position="32"/>
        <end position="51"/>
    </location>
</feature>
<proteinExistence type="predicted"/>
<feature type="transmembrane region" description="Helical" evidence="10">
    <location>
        <begin position="164"/>
        <end position="187"/>
    </location>
</feature>